<proteinExistence type="predicted"/>
<dbReference type="Pfam" id="PF00089">
    <property type="entry name" value="Trypsin"/>
    <property type="match status" value="1"/>
</dbReference>
<dbReference type="PROSITE" id="PS00134">
    <property type="entry name" value="TRYPSIN_HIS"/>
    <property type="match status" value="1"/>
</dbReference>
<dbReference type="SMART" id="SM00020">
    <property type="entry name" value="Tryp_SPc"/>
    <property type="match status" value="1"/>
</dbReference>
<keyword evidence="2" id="KW-0378">Hydrolase</keyword>
<dbReference type="PANTHER" id="PTHR24260">
    <property type="match status" value="1"/>
</dbReference>
<evidence type="ECO:0000313" key="2">
    <source>
        <dbReference type="EMBL" id="MDY7226098.1"/>
    </source>
</evidence>
<dbReference type="InterPro" id="IPR001254">
    <property type="entry name" value="Trypsin_dom"/>
</dbReference>
<dbReference type="InterPro" id="IPR018114">
    <property type="entry name" value="TRYPSIN_HIS"/>
</dbReference>
<dbReference type="EMBL" id="JAXIVS010000002">
    <property type="protein sequence ID" value="MDY7226098.1"/>
    <property type="molecule type" value="Genomic_DNA"/>
</dbReference>
<protein>
    <submittedName>
        <fullName evidence="2">Trypsin-like serine protease</fullName>
        <ecNumber evidence="2">3.4.21.-</ecNumber>
    </submittedName>
</protein>
<reference evidence="2 3" key="1">
    <citation type="submission" date="2023-12" db="EMBL/GenBank/DDBJ databases">
        <title>the genome sequence of Hyalangium sp. s54d21.</title>
        <authorList>
            <person name="Zhang X."/>
        </authorList>
    </citation>
    <scope>NUCLEOTIDE SEQUENCE [LARGE SCALE GENOMIC DNA]</scope>
    <source>
        <strain evidence="3">s54d21</strain>
    </source>
</reference>
<dbReference type="GO" id="GO:0016787">
    <property type="term" value="F:hydrolase activity"/>
    <property type="evidence" value="ECO:0007669"/>
    <property type="project" value="UniProtKB-KW"/>
</dbReference>
<evidence type="ECO:0000259" key="1">
    <source>
        <dbReference type="PROSITE" id="PS50240"/>
    </source>
</evidence>
<dbReference type="InterPro" id="IPR009003">
    <property type="entry name" value="Peptidase_S1_PA"/>
</dbReference>
<dbReference type="SUPFAM" id="SSF50494">
    <property type="entry name" value="Trypsin-like serine proteases"/>
    <property type="match status" value="1"/>
</dbReference>
<comment type="caution">
    <text evidence="2">The sequence shown here is derived from an EMBL/GenBank/DDBJ whole genome shotgun (WGS) entry which is preliminary data.</text>
</comment>
<dbReference type="PROSITE" id="PS50240">
    <property type="entry name" value="TRYPSIN_DOM"/>
    <property type="match status" value="1"/>
</dbReference>
<organism evidence="2 3">
    <name type="scientific">Hyalangium rubrum</name>
    <dbReference type="NCBI Taxonomy" id="3103134"/>
    <lineage>
        <taxon>Bacteria</taxon>
        <taxon>Pseudomonadati</taxon>
        <taxon>Myxococcota</taxon>
        <taxon>Myxococcia</taxon>
        <taxon>Myxococcales</taxon>
        <taxon>Cystobacterineae</taxon>
        <taxon>Archangiaceae</taxon>
        <taxon>Hyalangium</taxon>
    </lineage>
</organism>
<dbReference type="InterPro" id="IPR051333">
    <property type="entry name" value="CLIP_Serine_Protease"/>
</dbReference>
<feature type="domain" description="Peptidase S1" evidence="1">
    <location>
        <begin position="3"/>
        <end position="249"/>
    </location>
</feature>
<gene>
    <name evidence="2" type="ORF">SYV04_06870</name>
</gene>
<dbReference type="PANTHER" id="PTHR24260:SF136">
    <property type="entry name" value="GH08193P-RELATED"/>
    <property type="match status" value="1"/>
</dbReference>
<dbReference type="Gene3D" id="2.40.10.10">
    <property type="entry name" value="Trypsin-like serine proteases"/>
    <property type="match status" value="1"/>
</dbReference>
<dbReference type="Proteomes" id="UP001291309">
    <property type="component" value="Unassembled WGS sequence"/>
</dbReference>
<evidence type="ECO:0000313" key="3">
    <source>
        <dbReference type="Proteomes" id="UP001291309"/>
    </source>
</evidence>
<dbReference type="RefSeq" id="WP_321544819.1">
    <property type="nucleotide sequence ID" value="NZ_JAXIVS010000002.1"/>
</dbReference>
<name>A0ABU5GY43_9BACT</name>
<dbReference type="EC" id="3.4.21.-" evidence="2"/>
<accession>A0ABU5GY43</accession>
<sequence length="259" mass="27242">MAFADGLQDAENQYAFTVMVKASVKAGETLKCSGVLVSPRLVLTAGHCVCARRKFTGEGRDGESIIDGAACAESAEVVTVLYHPREGEPASPTRIQSRTRHGKVRPHPDLKVLLDAQSRVMSSGADLAVVSLEEQVDGGFSPARLADTEAKAGESVVLVGYGLDPTTDLIQGVRRSGRMKVAEVVAAGSDVALLEAQAGLAFTSGSGAPCLLQEREGPALVGVSSMGLGDRPAFTRVYLHREWVRSEVQRVAAEGARSP</sequence>
<dbReference type="InterPro" id="IPR043504">
    <property type="entry name" value="Peptidase_S1_PA_chymotrypsin"/>
</dbReference>
<keyword evidence="3" id="KW-1185">Reference proteome</keyword>